<dbReference type="SUPFAM" id="SSF48452">
    <property type="entry name" value="TPR-like"/>
    <property type="match status" value="1"/>
</dbReference>
<dbReference type="Proteomes" id="UP000199021">
    <property type="component" value="Unassembled WGS sequence"/>
</dbReference>
<reference evidence="7" key="1">
    <citation type="submission" date="2016-10" db="EMBL/GenBank/DDBJ databases">
        <authorList>
            <person name="Varghese N."/>
            <person name="Submissions S."/>
        </authorList>
    </citation>
    <scope>NUCLEOTIDE SEQUENCE [LARGE SCALE GENOMIC DNA]</scope>
    <source>
        <strain evidence="7">DSM 24740</strain>
    </source>
</reference>
<dbReference type="PANTHER" id="PTHR42901:SF1">
    <property type="entry name" value="ALCOHOL DEHYDROGENASE"/>
    <property type="match status" value="1"/>
</dbReference>
<dbReference type="PRINTS" id="PR00080">
    <property type="entry name" value="SDRFAMILY"/>
</dbReference>
<dbReference type="PRINTS" id="PR00081">
    <property type="entry name" value="GDHRDH"/>
</dbReference>
<proteinExistence type="inferred from homology"/>
<dbReference type="Pfam" id="PF00106">
    <property type="entry name" value="adh_short"/>
    <property type="match status" value="1"/>
</dbReference>
<dbReference type="InterPro" id="IPR036291">
    <property type="entry name" value="NAD(P)-bd_dom_sf"/>
</dbReference>
<dbReference type="InterPro" id="IPR057326">
    <property type="entry name" value="KR_dom"/>
</dbReference>
<keyword evidence="7" id="KW-1185">Reference proteome</keyword>
<dbReference type="PANTHER" id="PTHR42901">
    <property type="entry name" value="ALCOHOL DEHYDROGENASE"/>
    <property type="match status" value="1"/>
</dbReference>
<dbReference type="AlphaFoldDB" id="A0A1H9CUM5"/>
<dbReference type="Pfam" id="PF13414">
    <property type="entry name" value="TPR_11"/>
    <property type="match status" value="1"/>
</dbReference>
<comment type="similarity">
    <text evidence="1">Belongs to the short-chain dehydrogenases/reductases (SDR) family.</text>
</comment>
<evidence type="ECO:0000256" key="3">
    <source>
        <dbReference type="SAM" id="Coils"/>
    </source>
</evidence>
<dbReference type="FunFam" id="3.40.50.720:FF:000047">
    <property type="entry name" value="NADP-dependent L-serine/L-allo-threonine dehydrogenase"/>
    <property type="match status" value="1"/>
</dbReference>
<dbReference type="InParanoid" id="A0A1H9CUM5"/>
<name>A0A1H9CUM5_9BACT</name>
<feature type="domain" description="Ketoreductase" evidence="5">
    <location>
        <begin position="540"/>
        <end position="721"/>
    </location>
</feature>
<dbReference type="OrthoDB" id="9775296at2"/>
<dbReference type="PROSITE" id="PS00061">
    <property type="entry name" value="ADH_SHORT"/>
    <property type="match status" value="1"/>
</dbReference>
<sequence>MLTITLAYTSENQSTAHRLTGDLSSHVNFEHVVVGKANEGPVLADLLEPVETPVLVLISDDFLTNPNCMLRGRKIFDGQRETLPVFIRSHSYDAAADEVISRQTSLANQAEVMHYVNHWQDRYIDLRREAEELTAQGGESFKQYLKKIRETSTQAEELLHSLKDSWSLTEAQFAANHYHQLFIFAERPALWEEFKTFEEAPPIDVSDIPGLSMLGAGAPVQGEVEEQSLVSEAQTPPPMDDNDGPEPPKEKVAPMQGMDDQAGIWIERAWALFDDGDAASGLELLNAGREALPDQLSLHYHYALLLATTTGEATAAQREIEALLDKSPDHPDALFLNGELHEAGGRFQKARDNWENLSDVEPFYPDLNYRLGVLLADHFPEDYLDAAAYLRRATKAKEASGDAFYRYAVLLAGPVERRKKAIKQLKKAIEISPSHAAAHYQLAVLLHGQGELVGAQNAFKTAVGLDRAYDTPVNRQAFASAPAAVEMPEVVVAGTPAEEDALASLKKSIADLEAMIKDRDAAAAESSPAPASSPKIGSGKTVFISGATAGIGRATARALAEDGYRLILLGRRRERLSELEAELHEKHGVETYLLSIDVRDRDGLTAAIASLPEAWSTIDVLINNAGKAKGVDPIHEGSLDHWDEMIDVNLKGLLYLTRAITPGMVARKSGMVINVASTAGKEVYPNGNVYCATKHGVDALTRAMRLDLVKHGIRIGQVAPAMVEETEFSLVRYDGDAERAKIYGDFQPLRSPDVAESIRFMINQPRHVNILDIVLQGTQQASSTVVDRSGRERFAPEEE</sequence>
<dbReference type="SMART" id="SM00028">
    <property type="entry name" value="TPR"/>
    <property type="match status" value="4"/>
</dbReference>
<evidence type="ECO:0000259" key="5">
    <source>
        <dbReference type="SMART" id="SM00822"/>
    </source>
</evidence>
<dbReference type="Gene3D" id="1.25.40.10">
    <property type="entry name" value="Tetratricopeptide repeat domain"/>
    <property type="match status" value="1"/>
</dbReference>
<evidence type="ECO:0000256" key="1">
    <source>
        <dbReference type="ARBA" id="ARBA00006484"/>
    </source>
</evidence>
<evidence type="ECO:0000256" key="4">
    <source>
        <dbReference type="SAM" id="MobiDB-lite"/>
    </source>
</evidence>
<dbReference type="GO" id="GO:0016616">
    <property type="term" value="F:oxidoreductase activity, acting on the CH-OH group of donors, NAD or NADP as acceptor"/>
    <property type="evidence" value="ECO:0007669"/>
    <property type="project" value="UniProtKB-ARBA"/>
</dbReference>
<feature type="region of interest" description="Disordered" evidence="4">
    <location>
        <begin position="222"/>
        <end position="254"/>
    </location>
</feature>
<feature type="coiled-coil region" evidence="3">
    <location>
        <begin position="116"/>
        <end position="165"/>
    </location>
</feature>
<accession>A0A1H9CUM5</accession>
<dbReference type="Gene3D" id="3.40.50.720">
    <property type="entry name" value="NAD(P)-binding Rossmann-like Domain"/>
    <property type="match status" value="1"/>
</dbReference>
<protein>
    <submittedName>
        <fullName evidence="6">NADP-dependent 3-hydroxy acid dehydrogenase YdfG</fullName>
    </submittedName>
</protein>
<dbReference type="SMART" id="SM00822">
    <property type="entry name" value="PKS_KR"/>
    <property type="match status" value="1"/>
</dbReference>
<dbReference type="EMBL" id="FOFB01000005">
    <property type="protein sequence ID" value="SEQ04787.1"/>
    <property type="molecule type" value="Genomic_DNA"/>
</dbReference>
<dbReference type="InterPro" id="IPR002347">
    <property type="entry name" value="SDR_fam"/>
</dbReference>
<dbReference type="InterPro" id="IPR020904">
    <property type="entry name" value="Sc_DH/Rdtase_CS"/>
</dbReference>
<dbReference type="Pfam" id="PF13432">
    <property type="entry name" value="TPR_16"/>
    <property type="match status" value="1"/>
</dbReference>
<evidence type="ECO:0000313" key="6">
    <source>
        <dbReference type="EMBL" id="SEQ04787.1"/>
    </source>
</evidence>
<organism evidence="6 7">
    <name type="scientific">Neolewinella agarilytica</name>
    <dbReference type="NCBI Taxonomy" id="478744"/>
    <lineage>
        <taxon>Bacteria</taxon>
        <taxon>Pseudomonadati</taxon>
        <taxon>Bacteroidota</taxon>
        <taxon>Saprospiria</taxon>
        <taxon>Saprospirales</taxon>
        <taxon>Lewinellaceae</taxon>
        <taxon>Neolewinella</taxon>
    </lineage>
</organism>
<dbReference type="STRING" id="478744.SAMN05444359_10520"/>
<dbReference type="InterPro" id="IPR011990">
    <property type="entry name" value="TPR-like_helical_dom_sf"/>
</dbReference>
<keyword evidence="2" id="KW-0560">Oxidoreductase</keyword>
<evidence type="ECO:0000313" key="7">
    <source>
        <dbReference type="Proteomes" id="UP000199021"/>
    </source>
</evidence>
<dbReference type="InterPro" id="IPR019734">
    <property type="entry name" value="TPR_rpt"/>
</dbReference>
<dbReference type="RefSeq" id="WP_090166243.1">
    <property type="nucleotide sequence ID" value="NZ_FOFB01000005.1"/>
</dbReference>
<keyword evidence="3" id="KW-0175">Coiled coil</keyword>
<gene>
    <name evidence="6" type="ORF">SAMN05444359_10520</name>
</gene>
<dbReference type="SUPFAM" id="SSF51735">
    <property type="entry name" value="NAD(P)-binding Rossmann-fold domains"/>
    <property type="match status" value="1"/>
</dbReference>
<evidence type="ECO:0000256" key="2">
    <source>
        <dbReference type="ARBA" id="ARBA00023002"/>
    </source>
</evidence>